<evidence type="ECO:0000313" key="2">
    <source>
        <dbReference type="Proteomes" id="UP001324533"/>
    </source>
</evidence>
<dbReference type="RefSeq" id="WP_322410677.1">
    <property type="nucleotide sequence ID" value="NZ_CP139779.1"/>
</dbReference>
<accession>A0ABZ0VDD5</accession>
<reference evidence="1 2" key="1">
    <citation type="submission" date="2023-06" db="EMBL/GenBank/DDBJ databases">
        <title>Rock-solubilizing bacteria, Microbacterium invictum, promotes re-establishment of vegetation in rocky wasteland by accelerating rock bio-weathering and reshaping soil bacterial community.</title>
        <authorList>
            <person name="Liu C."/>
        </authorList>
    </citation>
    <scope>NUCLEOTIDE SEQUENCE [LARGE SCALE GENOMIC DNA]</scope>
    <source>
        <strain evidence="1 2">X-18</strain>
    </source>
</reference>
<organism evidence="1 2">
    <name type="scientific">Microbacterium invictum</name>
    <dbReference type="NCBI Taxonomy" id="515415"/>
    <lineage>
        <taxon>Bacteria</taxon>
        <taxon>Bacillati</taxon>
        <taxon>Actinomycetota</taxon>
        <taxon>Actinomycetes</taxon>
        <taxon>Micrococcales</taxon>
        <taxon>Microbacteriaceae</taxon>
        <taxon>Microbacterium</taxon>
    </lineage>
</organism>
<keyword evidence="2" id="KW-1185">Reference proteome</keyword>
<sequence length="50" mass="5377">MLLALVYGLITRRLLASAEQLDPAIAIEALMRGLLDHSERPAHAIVGAEP</sequence>
<protein>
    <recommendedName>
        <fullName evidence="3">Tetracyclin repressor-like C-terminal domain-containing protein</fullName>
    </recommendedName>
</protein>
<dbReference type="EMBL" id="CP139779">
    <property type="protein sequence ID" value="WQB70535.1"/>
    <property type="molecule type" value="Genomic_DNA"/>
</dbReference>
<proteinExistence type="predicted"/>
<dbReference type="Proteomes" id="UP001324533">
    <property type="component" value="Chromosome"/>
</dbReference>
<evidence type="ECO:0008006" key="3">
    <source>
        <dbReference type="Google" id="ProtNLM"/>
    </source>
</evidence>
<evidence type="ECO:0000313" key="1">
    <source>
        <dbReference type="EMBL" id="WQB70535.1"/>
    </source>
</evidence>
<gene>
    <name evidence="1" type="ORF">T9R20_00815</name>
</gene>
<name>A0ABZ0VDD5_9MICO</name>